<proteinExistence type="predicted"/>
<comment type="caution">
    <text evidence="2">The sequence shown here is derived from an EMBL/GenBank/DDBJ whole genome shotgun (WGS) entry which is preliminary data.</text>
</comment>
<evidence type="ECO:0000313" key="2">
    <source>
        <dbReference type="EMBL" id="GIY93740.1"/>
    </source>
</evidence>
<dbReference type="Proteomes" id="UP001054945">
    <property type="component" value="Unassembled WGS sequence"/>
</dbReference>
<gene>
    <name evidence="2" type="ORF">CEXT_562691</name>
</gene>
<name>A0AAV4XHP2_CAEEX</name>
<sequence length="84" mass="9551">NRCRGDVFKKKDRLKSAARKPTPPPHTTAYPPTPGCRGTRLASDHHRRQSTVHEVREWSTDWHFSRAVAFTKTKAARPVLDSST</sequence>
<evidence type="ECO:0000256" key="1">
    <source>
        <dbReference type="SAM" id="MobiDB-lite"/>
    </source>
</evidence>
<feature type="compositionally biased region" description="Pro residues" evidence="1">
    <location>
        <begin position="21"/>
        <end position="34"/>
    </location>
</feature>
<protein>
    <submittedName>
        <fullName evidence="2">Uncharacterized protein</fullName>
    </submittedName>
</protein>
<keyword evidence="3" id="KW-1185">Reference proteome</keyword>
<organism evidence="2 3">
    <name type="scientific">Caerostris extrusa</name>
    <name type="common">Bark spider</name>
    <name type="synonym">Caerostris bankana</name>
    <dbReference type="NCBI Taxonomy" id="172846"/>
    <lineage>
        <taxon>Eukaryota</taxon>
        <taxon>Metazoa</taxon>
        <taxon>Ecdysozoa</taxon>
        <taxon>Arthropoda</taxon>
        <taxon>Chelicerata</taxon>
        <taxon>Arachnida</taxon>
        <taxon>Araneae</taxon>
        <taxon>Araneomorphae</taxon>
        <taxon>Entelegynae</taxon>
        <taxon>Araneoidea</taxon>
        <taxon>Araneidae</taxon>
        <taxon>Caerostris</taxon>
    </lineage>
</organism>
<reference evidence="2 3" key="1">
    <citation type="submission" date="2021-06" db="EMBL/GenBank/DDBJ databases">
        <title>Caerostris extrusa draft genome.</title>
        <authorList>
            <person name="Kono N."/>
            <person name="Arakawa K."/>
        </authorList>
    </citation>
    <scope>NUCLEOTIDE SEQUENCE [LARGE SCALE GENOMIC DNA]</scope>
</reference>
<feature type="region of interest" description="Disordered" evidence="1">
    <location>
        <begin position="1"/>
        <end position="52"/>
    </location>
</feature>
<dbReference type="AlphaFoldDB" id="A0AAV4XHP2"/>
<dbReference type="EMBL" id="BPLR01017698">
    <property type="protein sequence ID" value="GIY93740.1"/>
    <property type="molecule type" value="Genomic_DNA"/>
</dbReference>
<feature type="non-terminal residue" evidence="2">
    <location>
        <position position="1"/>
    </location>
</feature>
<accession>A0AAV4XHP2</accession>
<evidence type="ECO:0000313" key="3">
    <source>
        <dbReference type="Proteomes" id="UP001054945"/>
    </source>
</evidence>